<keyword evidence="2" id="KW-1185">Reference proteome</keyword>
<evidence type="ECO:0000313" key="2">
    <source>
        <dbReference type="Proteomes" id="UP000059672"/>
    </source>
</evidence>
<reference evidence="1 2" key="2">
    <citation type="journal article" date="2016" name="Int. J. Syst. Evol. Microbiol.">
        <title>Lutibacter profundi sp. nov., isolated from a deep-sea hydrothermal system on the Arctic Mid-Ocean Ridge and emended description of the genus Lutibacter.</title>
        <authorList>
            <person name="Le Moine Bauer S."/>
            <person name="Roalkvam I."/>
            <person name="Steen I.H."/>
            <person name="Dahle H."/>
        </authorList>
    </citation>
    <scope>NUCLEOTIDE SEQUENCE [LARGE SCALE GENOMIC DNA]</scope>
    <source>
        <strain evidence="1 2">LP1</strain>
    </source>
</reference>
<dbReference type="STRING" id="1622118.Lupro_05940"/>
<sequence>MTKATYKDKQLVVDILISAFEPDKNKSTINLLVGYGENRIKHMRVLMGYLFERSMLFGEIFISGNKKGCLLIKYSHKEKITLKTILLDIHLVTKCVGITNIYKVLKRQKLTARNYPKEKHIRPVIFGVENEFKGGVTAARLMLNVKNYFNKNTLPVLIDAAAMYNVQLYQKFGFRIVKKENLLGFPIYFLRIN</sequence>
<organism evidence="1 2">
    <name type="scientific">Lutibacter profundi</name>
    <dbReference type="NCBI Taxonomy" id="1622118"/>
    <lineage>
        <taxon>Bacteria</taxon>
        <taxon>Pseudomonadati</taxon>
        <taxon>Bacteroidota</taxon>
        <taxon>Flavobacteriia</taxon>
        <taxon>Flavobacteriales</taxon>
        <taxon>Flavobacteriaceae</taxon>
        <taxon>Lutibacter</taxon>
    </lineage>
</organism>
<gene>
    <name evidence="1" type="ORF">Lupro_05940</name>
</gene>
<dbReference type="KEGG" id="lut:Lupro_05940"/>
<dbReference type="EMBL" id="CP013355">
    <property type="protein sequence ID" value="AMC10809.1"/>
    <property type="molecule type" value="Genomic_DNA"/>
</dbReference>
<reference evidence="2" key="1">
    <citation type="submission" date="2015-12" db="EMBL/GenBank/DDBJ databases">
        <title>Complete genome sequence of Lutibacter profundus strain LP1.</title>
        <authorList>
            <person name="Wissuwa J."/>
            <person name="Le Moine Bauer S."/>
            <person name="Stokke R."/>
            <person name="Dahle H."/>
            <person name="Steen I.H."/>
        </authorList>
    </citation>
    <scope>NUCLEOTIDE SEQUENCE [LARGE SCALE GENOMIC DNA]</scope>
    <source>
        <strain evidence="2">LP1</strain>
    </source>
</reference>
<dbReference type="RefSeq" id="WP_068207290.1">
    <property type="nucleotide sequence ID" value="NZ_CP013355.1"/>
</dbReference>
<protein>
    <recommendedName>
        <fullName evidence="3">N-acetyltransferase domain-containing protein</fullName>
    </recommendedName>
</protein>
<evidence type="ECO:0008006" key="3">
    <source>
        <dbReference type="Google" id="ProtNLM"/>
    </source>
</evidence>
<dbReference type="OrthoDB" id="5319888at2"/>
<dbReference type="Gene3D" id="3.40.630.30">
    <property type="match status" value="1"/>
</dbReference>
<name>A0A109RNC8_9FLAO</name>
<proteinExistence type="predicted"/>
<accession>A0A109RNC8</accession>
<dbReference type="AlphaFoldDB" id="A0A109RNC8"/>
<evidence type="ECO:0000313" key="1">
    <source>
        <dbReference type="EMBL" id="AMC10809.1"/>
    </source>
</evidence>
<dbReference type="Proteomes" id="UP000059672">
    <property type="component" value="Chromosome"/>
</dbReference>